<dbReference type="Proteomes" id="UP000011014">
    <property type="component" value="Unassembled WGS sequence"/>
</dbReference>
<dbReference type="EMBL" id="FN657793">
    <property type="protein sequence ID" value="CBY43059.1"/>
    <property type="molecule type" value="Genomic_DNA"/>
</dbReference>
<organism evidence="1">
    <name type="scientific">Oikopleura dioica</name>
    <name type="common">Tunicate</name>
    <dbReference type="NCBI Taxonomy" id="34765"/>
    <lineage>
        <taxon>Eukaryota</taxon>
        <taxon>Metazoa</taxon>
        <taxon>Chordata</taxon>
        <taxon>Tunicata</taxon>
        <taxon>Appendicularia</taxon>
        <taxon>Copelata</taxon>
        <taxon>Oikopleuridae</taxon>
        <taxon>Oikopleura</taxon>
    </lineage>
</organism>
<dbReference type="InterPro" id="IPR016186">
    <property type="entry name" value="C-type_lectin-like/link_sf"/>
</dbReference>
<accession>E4Y6L3</accession>
<dbReference type="EMBL" id="FN654297">
    <property type="protein sequence ID" value="CBY31263.1"/>
    <property type="molecule type" value="Genomic_DNA"/>
</dbReference>
<evidence type="ECO:0008006" key="3">
    <source>
        <dbReference type="Google" id="ProtNLM"/>
    </source>
</evidence>
<dbReference type="InterPro" id="IPR016187">
    <property type="entry name" value="CTDL_fold"/>
</dbReference>
<evidence type="ECO:0000313" key="2">
    <source>
        <dbReference type="EMBL" id="CBY43059.1"/>
    </source>
</evidence>
<reference evidence="1" key="1">
    <citation type="journal article" date="2010" name="Science">
        <title>Plasticity of animal genome architecture unmasked by rapid evolution of a pelagic tunicate.</title>
        <authorList>
            <person name="Denoeud F."/>
            <person name="Henriet S."/>
            <person name="Mungpakdee S."/>
            <person name="Aury J.M."/>
            <person name="Da Silva C."/>
            <person name="Brinkmann H."/>
            <person name="Mikhaleva J."/>
            <person name="Olsen L.C."/>
            <person name="Jubin C."/>
            <person name="Canestro C."/>
            <person name="Bouquet J.M."/>
            <person name="Danks G."/>
            <person name="Poulain J."/>
            <person name="Campsteijn C."/>
            <person name="Adamski M."/>
            <person name="Cross I."/>
            <person name="Yadetie F."/>
            <person name="Muffato M."/>
            <person name="Louis A."/>
            <person name="Butcher S."/>
            <person name="Tsagkogeorga G."/>
            <person name="Konrad A."/>
            <person name="Singh S."/>
            <person name="Jensen M.F."/>
            <person name="Cong E.H."/>
            <person name="Eikeseth-Otteraa H."/>
            <person name="Noel B."/>
            <person name="Anthouard V."/>
            <person name="Porcel B.M."/>
            <person name="Kachouri-Lafond R."/>
            <person name="Nishino A."/>
            <person name="Ugolini M."/>
            <person name="Chourrout P."/>
            <person name="Nishida H."/>
            <person name="Aasland R."/>
            <person name="Huzurbazar S."/>
            <person name="Westhof E."/>
            <person name="Delsuc F."/>
            <person name="Lehrach H."/>
            <person name="Reinhardt R."/>
            <person name="Weissenbach J."/>
            <person name="Roy S.W."/>
            <person name="Artiguenave F."/>
            <person name="Postlethwait J.H."/>
            <person name="Manak J.R."/>
            <person name="Thompson E.M."/>
            <person name="Jaillon O."/>
            <person name="Du Pasquier L."/>
            <person name="Boudinot P."/>
            <person name="Liberles D.A."/>
            <person name="Volff J.N."/>
            <person name="Philippe H."/>
            <person name="Lenhard B."/>
            <person name="Roest Crollius H."/>
            <person name="Wincker P."/>
            <person name="Chourrout D."/>
        </authorList>
    </citation>
    <scope>NUCLEOTIDE SEQUENCE [LARGE SCALE GENOMIC DNA]</scope>
</reference>
<dbReference type="SUPFAM" id="SSF56436">
    <property type="entry name" value="C-type lectin-like"/>
    <property type="match status" value="1"/>
</dbReference>
<evidence type="ECO:0000313" key="1">
    <source>
        <dbReference type="EMBL" id="CBY31263.1"/>
    </source>
</evidence>
<gene>
    <name evidence="1" type="ORF">GSOID_T00025160001</name>
    <name evidence="2" type="ORF">GSOID_T00027622001</name>
</gene>
<name>E4Y6L3_OIKDI</name>
<dbReference type="Gene3D" id="3.10.100.10">
    <property type="entry name" value="Mannose-Binding Protein A, subunit A"/>
    <property type="match status" value="1"/>
</dbReference>
<sequence>MEILQSKFFAASLGCPCQKIGENDFGRVIPGNSHPDSGVTKFYAQVETPIGGEQIDDFKFFIQFSENIENFKQYFAEDDFGDSTTNLVSITPGQNMISGEPYQFNFEALADSEELNFDVWFCDSQEVEDSQFKDCDEPDIPDGPLFNSTTEGYTTTEAPADFELEWTDVDGRRVAISAAPLSYKDARKACRAIGGALPWPKTQEENELINSLGSTWLGFSIDDHVSMAYENFQPITTRPFMNPNGQWSYGAMVMEKNFFCVEEKMDGCPDIFNGMELADLDGNWNVREDAKGAWMSFGDWPFKGFKPRTQVKYSCPKKIKTYKPWRRPSKKIQLTCIKMDNGQYDWVECNNKKCDAFDRCPWLNEPMRRNIDTILCPFPL</sequence>
<dbReference type="CDD" id="cd00037">
    <property type="entry name" value="CLECT"/>
    <property type="match status" value="1"/>
</dbReference>
<protein>
    <recommendedName>
        <fullName evidence="3">C-type lectin domain-containing protein</fullName>
    </recommendedName>
</protein>
<dbReference type="AlphaFoldDB" id="E4Y6L3"/>
<proteinExistence type="predicted"/>